<evidence type="ECO:0008006" key="5">
    <source>
        <dbReference type="Google" id="ProtNLM"/>
    </source>
</evidence>
<name>A0ABU2QB04_9ACTN</name>
<reference evidence="4" key="1">
    <citation type="submission" date="2023-07" db="EMBL/GenBank/DDBJ databases">
        <title>30 novel species of actinomycetes from the DSMZ collection.</title>
        <authorList>
            <person name="Nouioui I."/>
        </authorList>
    </citation>
    <scope>NUCLEOTIDE SEQUENCE [LARGE SCALE GENOMIC DNA]</scope>
    <source>
        <strain evidence="4">DSM 41635</strain>
    </source>
</reference>
<keyword evidence="2" id="KW-0812">Transmembrane</keyword>
<comment type="caution">
    <text evidence="3">The sequence shown here is derived from an EMBL/GenBank/DDBJ whole genome shotgun (WGS) entry which is preliminary data.</text>
</comment>
<evidence type="ECO:0000313" key="3">
    <source>
        <dbReference type="EMBL" id="MDT0400379.1"/>
    </source>
</evidence>
<gene>
    <name evidence="3" type="ORF">RM528_00765</name>
</gene>
<keyword evidence="2" id="KW-1133">Transmembrane helix</keyword>
<feature type="compositionally biased region" description="Low complexity" evidence="1">
    <location>
        <begin position="73"/>
        <end position="95"/>
    </location>
</feature>
<organism evidence="3 4">
    <name type="scientific">Streptomyces edwardsiae</name>
    <dbReference type="NCBI Taxonomy" id="3075527"/>
    <lineage>
        <taxon>Bacteria</taxon>
        <taxon>Bacillati</taxon>
        <taxon>Actinomycetota</taxon>
        <taxon>Actinomycetes</taxon>
        <taxon>Kitasatosporales</taxon>
        <taxon>Streptomycetaceae</taxon>
        <taxon>Streptomyces</taxon>
    </lineage>
</organism>
<feature type="compositionally biased region" description="Low complexity" evidence="1">
    <location>
        <begin position="220"/>
        <end position="234"/>
    </location>
</feature>
<evidence type="ECO:0000256" key="2">
    <source>
        <dbReference type="SAM" id="Phobius"/>
    </source>
</evidence>
<sequence length="234" mass="24951">MSDELAGALRELAAQHETPPRVGGAEVRDRARRRSRRRRATAALASTATAASVFAAVAFTLDTEPPARKHRTPATASTLPAPAPDTATPEPAPTTGVLDLNRRTLTVDRRVIRIDSHTFPRFRPGSRMTVVTKADLKLLPLDGGAGYGGEVKVPYLVELRTPDREPVYAGALAFDTKKLSALNAESCWLDMSTKDAQWFYARARVGDGIEITSTVPATPPGTAATAPTRAGTAP</sequence>
<feature type="region of interest" description="Disordered" evidence="1">
    <location>
        <begin position="64"/>
        <end position="97"/>
    </location>
</feature>
<protein>
    <recommendedName>
        <fullName evidence="5">YkuD domain-containing protein</fullName>
    </recommendedName>
</protein>
<evidence type="ECO:0000313" key="4">
    <source>
        <dbReference type="Proteomes" id="UP001180503"/>
    </source>
</evidence>
<dbReference type="Proteomes" id="UP001180503">
    <property type="component" value="Unassembled WGS sequence"/>
</dbReference>
<feature type="transmembrane region" description="Helical" evidence="2">
    <location>
        <begin position="40"/>
        <end position="61"/>
    </location>
</feature>
<accession>A0ABU2QB04</accession>
<feature type="compositionally biased region" description="Basic residues" evidence="1">
    <location>
        <begin position="30"/>
        <end position="40"/>
    </location>
</feature>
<feature type="region of interest" description="Disordered" evidence="1">
    <location>
        <begin position="214"/>
        <end position="234"/>
    </location>
</feature>
<feature type="region of interest" description="Disordered" evidence="1">
    <location>
        <begin position="1"/>
        <end position="43"/>
    </location>
</feature>
<dbReference type="RefSeq" id="WP_063829350.1">
    <property type="nucleotide sequence ID" value="NZ_JAVRFB010000001.1"/>
</dbReference>
<evidence type="ECO:0000256" key="1">
    <source>
        <dbReference type="SAM" id="MobiDB-lite"/>
    </source>
</evidence>
<dbReference type="EMBL" id="JAVRFB010000001">
    <property type="protein sequence ID" value="MDT0400379.1"/>
    <property type="molecule type" value="Genomic_DNA"/>
</dbReference>
<proteinExistence type="predicted"/>
<keyword evidence="2" id="KW-0472">Membrane</keyword>